<dbReference type="InterPro" id="IPR004695">
    <property type="entry name" value="SLAC1/Mae1/Ssu1/TehA"/>
</dbReference>
<proteinExistence type="inferred from homology"/>
<dbReference type="GO" id="GO:0000319">
    <property type="term" value="F:sulfite transmembrane transporter activity"/>
    <property type="evidence" value="ECO:0007669"/>
    <property type="project" value="TreeGrafter"/>
</dbReference>
<evidence type="ECO:0000256" key="9">
    <source>
        <dbReference type="SAM" id="Phobius"/>
    </source>
</evidence>
<evidence type="ECO:0000256" key="4">
    <source>
        <dbReference type="ARBA" id="ARBA00022475"/>
    </source>
</evidence>
<keyword evidence="4" id="KW-1003">Cell membrane</keyword>
<evidence type="ECO:0000256" key="2">
    <source>
        <dbReference type="ARBA" id="ARBA00008566"/>
    </source>
</evidence>
<evidence type="ECO:0000256" key="1">
    <source>
        <dbReference type="ARBA" id="ARBA00004651"/>
    </source>
</evidence>
<gene>
    <name evidence="10" type="primary">SPOSA6832_00133</name>
</gene>
<dbReference type="GO" id="GO:0005886">
    <property type="term" value="C:plasma membrane"/>
    <property type="evidence" value="ECO:0007669"/>
    <property type="project" value="UniProtKB-SubCell"/>
</dbReference>
<evidence type="ECO:0000256" key="3">
    <source>
        <dbReference type="ARBA" id="ARBA00022448"/>
    </source>
</evidence>
<dbReference type="InterPro" id="IPR038665">
    <property type="entry name" value="Voltage-dep_anion_channel_sf"/>
</dbReference>
<dbReference type="PANTHER" id="PTHR31686:SF1">
    <property type="entry name" value="SULFITE EFFLUX PUMP SSU1"/>
    <property type="match status" value="1"/>
</dbReference>
<dbReference type="AlphaFoldDB" id="A0A0D6EFC8"/>
<dbReference type="OrthoDB" id="1099at2759"/>
<feature type="region of interest" description="Disordered" evidence="8">
    <location>
        <begin position="347"/>
        <end position="372"/>
    </location>
</feature>
<comment type="subcellular location">
    <subcellularLocation>
        <location evidence="1">Cell membrane</location>
        <topology evidence="1">Multi-pass membrane protein</topology>
    </subcellularLocation>
</comment>
<evidence type="ECO:0000256" key="5">
    <source>
        <dbReference type="ARBA" id="ARBA00022692"/>
    </source>
</evidence>
<dbReference type="EMBL" id="CENE01000001">
    <property type="protein sequence ID" value="CEQ38659.1"/>
    <property type="molecule type" value="Genomic_DNA"/>
</dbReference>
<feature type="transmembrane region" description="Helical" evidence="9">
    <location>
        <begin position="222"/>
        <end position="246"/>
    </location>
</feature>
<dbReference type="PANTHER" id="PTHR31686">
    <property type="match status" value="1"/>
</dbReference>
<keyword evidence="11" id="KW-1185">Reference proteome</keyword>
<feature type="transmembrane region" description="Helical" evidence="9">
    <location>
        <begin position="127"/>
        <end position="151"/>
    </location>
</feature>
<feature type="compositionally biased region" description="Basic and acidic residues" evidence="8">
    <location>
        <begin position="347"/>
        <end position="366"/>
    </location>
</feature>
<feature type="transmembrane region" description="Helical" evidence="9">
    <location>
        <begin position="91"/>
        <end position="115"/>
    </location>
</feature>
<feature type="transmembrane region" description="Helical" evidence="9">
    <location>
        <begin position="158"/>
        <end position="185"/>
    </location>
</feature>
<keyword evidence="6 9" id="KW-1133">Transmembrane helix</keyword>
<dbReference type="Pfam" id="PF03595">
    <property type="entry name" value="SLAC1"/>
    <property type="match status" value="1"/>
</dbReference>
<name>A0A0D6EFC8_SPOSA</name>
<evidence type="ECO:0000313" key="11">
    <source>
        <dbReference type="Proteomes" id="UP000243876"/>
    </source>
</evidence>
<evidence type="ECO:0000256" key="8">
    <source>
        <dbReference type="SAM" id="MobiDB-lite"/>
    </source>
</evidence>
<evidence type="ECO:0000256" key="7">
    <source>
        <dbReference type="ARBA" id="ARBA00023136"/>
    </source>
</evidence>
<comment type="similarity">
    <text evidence="2">Belongs to the tellurite-resistance/dicarboxylate transporter (TDT) family.</text>
</comment>
<organism evidence="10 11">
    <name type="scientific">Sporidiobolus salmonicolor</name>
    <name type="common">Yeast-like fungus</name>
    <name type="synonym">Sporobolomyces salmonicolor</name>
    <dbReference type="NCBI Taxonomy" id="5005"/>
    <lineage>
        <taxon>Eukaryota</taxon>
        <taxon>Fungi</taxon>
        <taxon>Dikarya</taxon>
        <taxon>Basidiomycota</taxon>
        <taxon>Pucciniomycotina</taxon>
        <taxon>Microbotryomycetes</taxon>
        <taxon>Sporidiobolales</taxon>
        <taxon>Sporidiobolaceae</taxon>
        <taxon>Sporobolomyces</taxon>
    </lineage>
</organism>
<dbReference type="Proteomes" id="UP000243876">
    <property type="component" value="Unassembled WGS sequence"/>
</dbReference>
<feature type="transmembrane region" description="Helical" evidence="9">
    <location>
        <begin position="293"/>
        <end position="315"/>
    </location>
</feature>
<feature type="transmembrane region" description="Helical" evidence="9">
    <location>
        <begin position="31"/>
        <end position="55"/>
    </location>
</feature>
<keyword evidence="7 9" id="KW-0472">Membrane</keyword>
<reference evidence="11" key="1">
    <citation type="submission" date="2015-02" db="EMBL/GenBank/DDBJ databases">
        <authorList>
            <person name="Gon?alves P."/>
        </authorList>
    </citation>
    <scope>NUCLEOTIDE SEQUENCE [LARGE SCALE GENOMIC DNA]</scope>
</reference>
<evidence type="ECO:0000256" key="6">
    <source>
        <dbReference type="ARBA" id="ARBA00022989"/>
    </source>
</evidence>
<feature type="transmembrane region" description="Helical" evidence="9">
    <location>
        <begin position="267"/>
        <end position="287"/>
    </location>
</feature>
<keyword evidence="3" id="KW-0813">Transport</keyword>
<evidence type="ECO:0000313" key="10">
    <source>
        <dbReference type="EMBL" id="CEQ38659.1"/>
    </source>
</evidence>
<protein>
    <submittedName>
        <fullName evidence="10">SPOSA6832_00133-mRNA-1:cds</fullName>
    </submittedName>
</protein>
<dbReference type="Gene3D" id="1.50.10.150">
    <property type="entry name" value="Voltage-dependent anion channel"/>
    <property type="match status" value="1"/>
</dbReference>
<keyword evidence="5 9" id="KW-0812">Transmembrane</keyword>
<accession>A0A0D6EFC8</accession>
<dbReference type="InterPro" id="IPR051629">
    <property type="entry name" value="Sulfite_efflux_TDT"/>
</dbReference>
<sequence>MVLGRDVTFRGTGIVATLLFDLPWASTHPAFRGIAAGFLILGILLFMAFASMTILRYTLYPRIFRVMIQHETHSLFLGCIRHEYGLATLDACLVLWWIALAMSILTSFGVPYVMFTKHNHTAEALTAAWLLPIVPTITVAASATVHCKLLLLEDRLDYCLVLFVASYILNGVGLLLASGIMVLYFQRLTLHHLPPREGRVAVQLFPKLAQHKPELAGLGLPMLGAGVVSGLMLWGLGIWFAFLAIVSIATQFTRGSSEMATLAAFNMGWWAFTFPLGSLTLLTFSLAEVFNSMFFKVISTILTLTVFCLWIVVFIPTAVGFLRGTLFPAPCLQALPKEYVERVGTSEKSRAAKGVTAEEKEREEVARTAGVA</sequence>